<gene>
    <name evidence="2" type="ORF">CP97_14718</name>
</gene>
<feature type="transmembrane region" description="Helical" evidence="1">
    <location>
        <begin position="6"/>
        <end position="30"/>
    </location>
</feature>
<dbReference type="Proteomes" id="UP000059113">
    <property type="component" value="Chromosome"/>
</dbReference>
<accession>A0A161IGA1</accession>
<proteinExistence type="predicted"/>
<feature type="transmembrane region" description="Helical" evidence="1">
    <location>
        <begin position="42"/>
        <end position="64"/>
    </location>
</feature>
<dbReference type="KEGG" id="ery:CP97_14718"/>
<sequence length="68" mass="7122">MTVVIVMIAMIVMIAAKTVGVATIVERAIVNMTIMAAIMNRARFAVAIVCGVAETAVTTANVAMARRV</sequence>
<dbReference type="EMBL" id="CP011310">
    <property type="protein sequence ID" value="ANC50404.1"/>
    <property type="molecule type" value="Genomic_DNA"/>
</dbReference>
<dbReference type="AlphaFoldDB" id="A0A161IGA1"/>
<keyword evidence="1" id="KW-0472">Membrane</keyword>
<evidence type="ECO:0000256" key="1">
    <source>
        <dbReference type="SAM" id="Phobius"/>
    </source>
</evidence>
<keyword evidence="1" id="KW-0812">Transmembrane</keyword>
<evidence type="ECO:0000313" key="2">
    <source>
        <dbReference type="EMBL" id="ANC50404.1"/>
    </source>
</evidence>
<evidence type="ECO:0000313" key="3">
    <source>
        <dbReference type="Proteomes" id="UP000059113"/>
    </source>
</evidence>
<name>A0A161IGA1_9SPHN</name>
<keyword evidence="3" id="KW-1185">Reference proteome</keyword>
<protein>
    <submittedName>
        <fullName evidence="2">Uncharacterized protein</fullName>
    </submittedName>
</protein>
<organism evidence="2 3">
    <name type="scientific">Aurantiacibacter atlanticus</name>
    <dbReference type="NCBI Taxonomy" id="1648404"/>
    <lineage>
        <taxon>Bacteria</taxon>
        <taxon>Pseudomonadati</taxon>
        <taxon>Pseudomonadota</taxon>
        <taxon>Alphaproteobacteria</taxon>
        <taxon>Sphingomonadales</taxon>
        <taxon>Erythrobacteraceae</taxon>
        <taxon>Aurantiacibacter</taxon>
    </lineage>
</organism>
<reference evidence="2 3" key="1">
    <citation type="journal article" date="2015" name="Int. J. Syst. Evol. Microbiol.">
        <title>Erythrobacter atlanticus sp. nov., a bacterium from ocean sediment able to degrade polycyclic aromatic hydrocarbons.</title>
        <authorList>
            <person name="Zhuang L."/>
            <person name="Liu Y."/>
            <person name="Wang L."/>
            <person name="Wang W."/>
            <person name="Shao Z."/>
        </authorList>
    </citation>
    <scope>NUCLEOTIDE SEQUENCE [LARGE SCALE GENOMIC DNA]</scope>
    <source>
        <strain evidence="3">s21-N3</strain>
    </source>
</reference>
<reference evidence="3" key="2">
    <citation type="submission" date="2015-04" db="EMBL/GenBank/DDBJ databases">
        <title>The complete genome sequence of Erythrobacter sp. s21-N3.</title>
        <authorList>
            <person name="Zhuang L."/>
            <person name="Liu Y."/>
            <person name="Shao Z."/>
        </authorList>
    </citation>
    <scope>NUCLEOTIDE SEQUENCE [LARGE SCALE GENOMIC DNA]</scope>
    <source>
        <strain evidence="3">s21-N3</strain>
    </source>
</reference>
<keyword evidence="1" id="KW-1133">Transmembrane helix</keyword>
<dbReference type="STRING" id="1648404.CP97_14718"/>